<feature type="domain" description="HTH tetR-type" evidence="3">
    <location>
        <begin position="10"/>
        <end position="70"/>
    </location>
</feature>
<keyword evidence="5" id="KW-1185">Reference proteome</keyword>
<dbReference type="InterPro" id="IPR001647">
    <property type="entry name" value="HTH_TetR"/>
</dbReference>
<protein>
    <recommendedName>
        <fullName evidence="3">HTH tetR-type domain-containing protein</fullName>
    </recommendedName>
</protein>
<dbReference type="KEGG" id="pmaw:MACH26_03440"/>
<dbReference type="Pfam" id="PF00440">
    <property type="entry name" value="TetR_N"/>
    <property type="match status" value="1"/>
</dbReference>
<feature type="DNA-binding region" description="H-T-H motif" evidence="2">
    <location>
        <begin position="33"/>
        <end position="52"/>
    </location>
</feature>
<dbReference type="PROSITE" id="PS01081">
    <property type="entry name" value="HTH_TETR_1"/>
    <property type="match status" value="1"/>
</dbReference>
<dbReference type="PROSITE" id="PS50977">
    <property type="entry name" value="HTH_TETR_2"/>
    <property type="match status" value="1"/>
</dbReference>
<dbReference type="InterPro" id="IPR023772">
    <property type="entry name" value="DNA-bd_HTH_TetR-type_CS"/>
</dbReference>
<dbReference type="Gene3D" id="1.10.357.10">
    <property type="entry name" value="Tetracycline Repressor, domain 2"/>
    <property type="match status" value="1"/>
</dbReference>
<dbReference type="InterPro" id="IPR009057">
    <property type="entry name" value="Homeodomain-like_sf"/>
</dbReference>
<accession>A0AA48HD59</accession>
<dbReference type="Proteomes" id="UP001333710">
    <property type="component" value="Chromosome"/>
</dbReference>
<name>A0AA48HD59_9ALTE</name>
<gene>
    <name evidence="4" type="ORF">MACH26_03440</name>
</gene>
<dbReference type="RefSeq" id="WP_338290672.1">
    <property type="nucleotide sequence ID" value="NZ_AP027272.1"/>
</dbReference>
<proteinExistence type="predicted"/>
<dbReference type="GO" id="GO:0003677">
    <property type="term" value="F:DNA binding"/>
    <property type="evidence" value="ECO:0007669"/>
    <property type="project" value="UniProtKB-UniRule"/>
</dbReference>
<organism evidence="4 5">
    <name type="scientific">Planctobacterium marinum</name>
    <dbReference type="NCBI Taxonomy" id="1631968"/>
    <lineage>
        <taxon>Bacteria</taxon>
        <taxon>Pseudomonadati</taxon>
        <taxon>Pseudomonadota</taxon>
        <taxon>Gammaproteobacteria</taxon>
        <taxon>Alteromonadales</taxon>
        <taxon>Alteromonadaceae</taxon>
        <taxon>Planctobacterium</taxon>
    </lineage>
</organism>
<evidence type="ECO:0000259" key="3">
    <source>
        <dbReference type="PROSITE" id="PS50977"/>
    </source>
</evidence>
<evidence type="ECO:0000313" key="4">
    <source>
        <dbReference type="EMBL" id="BDX04823.1"/>
    </source>
</evidence>
<dbReference type="EMBL" id="AP027272">
    <property type="protein sequence ID" value="BDX04823.1"/>
    <property type="molecule type" value="Genomic_DNA"/>
</dbReference>
<evidence type="ECO:0000256" key="2">
    <source>
        <dbReference type="PROSITE-ProRule" id="PRU00335"/>
    </source>
</evidence>
<dbReference type="AlphaFoldDB" id="A0AA48HD59"/>
<evidence type="ECO:0000313" key="5">
    <source>
        <dbReference type="Proteomes" id="UP001333710"/>
    </source>
</evidence>
<sequence>MAPAPKFSVATQQEMILNAAVQSISETSVTDFTMASVARLAKLSMGSIYKFVQSKEDIVLALAHQSFTHLSATFQKVLALPLSAPEKLVAVCLISPAKTQLFEFEHDLQSYATNEAVIRRASPMWTNKMIEACGHCESIFKLTLANDIKAGELEQVPNLNEVIEEIVISGWAMTVGYEEVRRVKQTSEVIDGTDSLQEPLALNDPMVRSMVRLLNTYPWRKPLTQQSLQLIEQQLISLDLR</sequence>
<reference evidence="4" key="1">
    <citation type="submission" date="2023-01" db="EMBL/GenBank/DDBJ databases">
        <title>Complete genome sequence of Planctobacterium marinum strain Dej080120_11.</title>
        <authorList>
            <person name="Ueki S."/>
            <person name="Maruyama F."/>
        </authorList>
    </citation>
    <scope>NUCLEOTIDE SEQUENCE</scope>
    <source>
        <strain evidence="4">Dej080120_11</strain>
    </source>
</reference>
<dbReference type="SUPFAM" id="SSF46689">
    <property type="entry name" value="Homeodomain-like"/>
    <property type="match status" value="1"/>
</dbReference>
<evidence type="ECO:0000256" key="1">
    <source>
        <dbReference type="ARBA" id="ARBA00023125"/>
    </source>
</evidence>
<keyword evidence="1 2" id="KW-0238">DNA-binding</keyword>